<dbReference type="SUPFAM" id="SSF47598">
    <property type="entry name" value="Ribbon-helix-helix"/>
    <property type="match status" value="1"/>
</dbReference>
<evidence type="ECO:0000313" key="3">
    <source>
        <dbReference type="Proteomes" id="UP000284476"/>
    </source>
</evidence>
<accession>A0A443JDE5</accession>
<dbReference type="GO" id="GO:0003677">
    <property type="term" value="F:DNA binding"/>
    <property type="evidence" value="ECO:0007669"/>
    <property type="project" value="UniProtKB-KW"/>
</dbReference>
<dbReference type="AlphaFoldDB" id="A0A443JDE5"/>
<dbReference type="InterPro" id="IPR010985">
    <property type="entry name" value="Ribbon_hlx_hlx"/>
</dbReference>
<gene>
    <name evidence="2" type="ORF">D2T30_16105</name>
</gene>
<organism evidence="2 3">
    <name type="scientific">Paenirhodobacter populi</name>
    <dbReference type="NCBI Taxonomy" id="2306993"/>
    <lineage>
        <taxon>Bacteria</taxon>
        <taxon>Pseudomonadati</taxon>
        <taxon>Pseudomonadota</taxon>
        <taxon>Alphaproteobacteria</taxon>
        <taxon>Rhodobacterales</taxon>
        <taxon>Rhodobacter group</taxon>
        <taxon>Paenirhodobacter</taxon>
    </lineage>
</organism>
<protein>
    <submittedName>
        <fullName evidence="2">Arc family DNA-binding protein</fullName>
    </submittedName>
</protein>
<reference evidence="2 3" key="1">
    <citation type="submission" date="2019-01" db="EMBL/GenBank/DDBJ databases">
        <title>Sinorhodobacter populi sp. nov. isolated from the symptomatic bark tissue of Populus euramericana canker.</title>
        <authorList>
            <person name="Xu G."/>
        </authorList>
    </citation>
    <scope>NUCLEOTIDE SEQUENCE [LARGE SCALE GENOMIC DNA]</scope>
    <source>
        <strain evidence="2 3">SK2B-1</strain>
    </source>
</reference>
<keyword evidence="2" id="KW-0238">DNA-binding</keyword>
<feature type="domain" description="Arc-like DNA binding" evidence="1">
    <location>
        <begin position="2"/>
        <end position="46"/>
    </location>
</feature>
<reference evidence="2 3" key="2">
    <citation type="submission" date="2019-01" db="EMBL/GenBank/DDBJ databases">
        <authorList>
            <person name="Li Y."/>
        </authorList>
    </citation>
    <scope>NUCLEOTIDE SEQUENCE [LARGE SCALE GENOMIC DNA]</scope>
    <source>
        <strain evidence="2 3">SK2B-1</strain>
    </source>
</reference>
<proteinExistence type="predicted"/>
<dbReference type="Proteomes" id="UP000284476">
    <property type="component" value="Unassembled WGS sequence"/>
</dbReference>
<dbReference type="GO" id="GO:0006355">
    <property type="term" value="P:regulation of DNA-templated transcription"/>
    <property type="evidence" value="ECO:0007669"/>
    <property type="project" value="InterPro"/>
</dbReference>
<name>A0A443JDE5_9RHOB</name>
<dbReference type="InterPro" id="IPR005569">
    <property type="entry name" value="Arc_DNA-bd_dom"/>
</dbReference>
<evidence type="ECO:0000259" key="1">
    <source>
        <dbReference type="Pfam" id="PF03869"/>
    </source>
</evidence>
<dbReference type="EMBL" id="SAUZ01000019">
    <property type="protein sequence ID" value="RWR18512.1"/>
    <property type="molecule type" value="Genomic_DNA"/>
</dbReference>
<evidence type="ECO:0000313" key="2">
    <source>
        <dbReference type="EMBL" id="RWR18512.1"/>
    </source>
</evidence>
<sequence length="48" mass="5348">MNNAVQFKLVIPADVKEWLAMQAVKNIRSQGGEIVAILRQHMAQEAEA</sequence>
<comment type="caution">
    <text evidence="2">The sequence shown here is derived from an EMBL/GenBank/DDBJ whole genome shotgun (WGS) entry which is preliminary data.</text>
</comment>
<dbReference type="Gene3D" id="1.10.1220.10">
    <property type="entry name" value="Met repressor-like"/>
    <property type="match status" value="1"/>
</dbReference>
<dbReference type="InterPro" id="IPR013321">
    <property type="entry name" value="Arc_rbn_hlx_hlx"/>
</dbReference>
<dbReference type="Pfam" id="PF03869">
    <property type="entry name" value="Arc"/>
    <property type="match status" value="1"/>
</dbReference>
<dbReference type="RefSeq" id="WP_128209721.1">
    <property type="nucleotide sequence ID" value="NZ_JBHRSO010000006.1"/>
</dbReference>